<dbReference type="PANTHER" id="PTHR12446">
    <property type="entry name" value="TESMIN/TSO1-RELATED"/>
    <property type="match status" value="1"/>
</dbReference>
<evidence type="ECO:0000256" key="4">
    <source>
        <dbReference type="SAM" id="MobiDB-lite"/>
    </source>
</evidence>
<dbReference type="SMART" id="SM01114">
    <property type="entry name" value="CXC"/>
    <property type="match status" value="2"/>
</dbReference>
<sequence length="269" mass="31296">MNSQFPPLNNQEDQQQQQQQPKQQPPPQQNTIQQYPIFYIKPNTFPIPNIQQQHTIDHYNSWFVCHPVMPDDPYLSYLSQLSSIIQKPQTFQNEVPIKLEVNEVIVKPLNQNQANQLNQDKPLKQQRLQQLQNQTKIKKTDHAIGSNIQPCKCSQSSCLKRYCQCFQSGRKCLDECQCTDCKNCSQFSYERESAINKKFQRNILSDKQLSQQNNNGCKCRSTGCLKKYCECFKKGQKCIELCSCQDCQNISFSISSKDEVKKKINLQNN</sequence>
<comment type="similarity">
    <text evidence="2">Belongs to the lin-54 family.</text>
</comment>
<dbReference type="EMBL" id="CAJJDM010000014">
    <property type="protein sequence ID" value="CAD8051592.1"/>
    <property type="molecule type" value="Genomic_DNA"/>
</dbReference>
<keyword evidence="7" id="KW-1185">Reference proteome</keyword>
<dbReference type="PROSITE" id="PS51634">
    <property type="entry name" value="CRC"/>
    <property type="match status" value="1"/>
</dbReference>
<comment type="subcellular location">
    <subcellularLocation>
        <location evidence="1">Nucleus</location>
    </subcellularLocation>
</comment>
<dbReference type="InterPro" id="IPR028307">
    <property type="entry name" value="Lin-54_fam"/>
</dbReference>
<dbReference type="Proteomes" id="UP000688137">
    <property type="component" value="Unassembled WGS sequence"/>
</dbReference>
<protein>
    <recommendedName>
        <fullName evidence="5">CRC domain-containing protein</fullName>
    </recommendedName>
</protein>
<proteinExistence type="inferred from homology"/>
<evidence type="ECO:0000259" key="5">
    <source>
        <dbReference type="PROSITE" id="PS51634"/>
    </source>
</evidence>
<feature type="domain" description="CRC" evidence="5">
    <location>
        <begin position="147"/>
        <end position="252"/>
    </location>
</feature>
<evidence type="ECO:0000256" key="3">
    <source>
        <dbReference type="ARBA" id="ARBA00023242"/>
    </source>
</evidence>
<reference evidence="6" key="1">
    <citation type="submission" date="2021-01" db="EMBL/GenBank/DDBJ databases">
        <authorList>
            <consortium name="Genoscope - CEA"/>
            <person name="William W."/>
        </authorList>
    </citation>
    <scope>NUCLEOTIDE SEQUENCE</scope>
</reference>
<accession>A0A8S1KFR6</accession>
<gene>
    <name evidence="6" type="ORF">PPRIM_AZ9-3.1.T0180210</name>
</gene>
<evidence type="ECO:0000313" key="6">
    <source>
        <dbReference type="EMBL" id="CAD8051592.1"/>
    </source>
</evidence>
<dbReference type="Pfam" id="PF03638">
    <property type="entry name" value="TCR"/>
    <property type="match status" value="2"/>
</dbReference>
<dbReference type="PANTHER" id="PTHR12446:SF34">
    <property type="entry name" value="PROTEIN LIN-54 HOMOLOG"/>
    <property type="match status" value="1"/>
</dbReference>
<dbReference type="InterPro" id="IPR033467">
    <property type="entry name" value="Tesmin/TSO1-like_CXC"/>
</dbReference>
<dbReference type="AlphaFoldDB" id="A0A8S1KFR6"/>
<dbReference type="GO" id="GO:0006355">
    <property type="term" value="P:regulation of DNA-templated transcription"/>
    <property type="evidence" value="ECO:0007669"/>
    <property type="project" value="TreeGrafter"/>
</dbReference>
<feature type="region of interest" description="Disordered" evidence="4">
    <location>
        <begin position="1"/>
        <end position="30"/>
    </location>
</feature>
<evidence type="ECO:0000256" key="1">
    <source>
        <dbReference type="ARBA" id="ARBA00004123"/>
    </source>
</evidence>
<evidence type="ECO:0000313" key="7">
    <source>
        <dbReference type="Proteomes" id="UP000688137"/>
    </source>
</evidence>
<organism evidence="6 7">
    <name type="scientific">Paramecium primaurelia</name>
    <dbReference type="NCBI Taxonomy" id="5886"/>
    <lineage>
        <taxon>Eukaryota</taxon>
        <taxon>Sar</taxon>
        <taxon>Alveolata</taxon>
        <taxon>Ciliophora</taxon>
        <taxon>Intramacronucleata</taxon>
        <taxon>Oligohymenophorea</taxon>
        <taxon>Peniculida</taxon>
        <taxon>Parameciidae</taxon>
        <taxon>Paramecium</taxon>
    </lineage>
</organism>
<feature type="compositionally biased region" description="Low complexity" evidence="4">
    <location>
        <begin position="1"/>
        <end position="22"/>
    </location>
</feature>
<comment type="caution">
    <text evidence="6">The sequence shown here is derived from an EMBL/GenBank/DDBJ whole genome shotgun (WGS) entry which is preliminary data.</text>
</comment>
<evidence type="ECO:0000256" key="2">
    <source>
        <dbReference type="ARBA" id="ARBA00007267"/>
    </source>
</evidence>
<dbReference type="InterPro" id="IPR005172">
    <property type="entry name" value="CRC"/>
</dbReference>
<dbReference type="GO" id="GO:0005634">
    <property type="term" value="C:nucleus"/>
    <property type="evidence" value="ECO:0007669"/>
    <property type="project" value="UniProtKB-SubCell"/>
</dbReference>
<keyword evidence="3" id="KW-0539">Nucleus</keyword>
<name>A0A8S1KFR6_PARPR</name>